<dbReference type="GO" id="GO:0016787">
    <property type="term" value="F:hydrolase activity"/>
    <property type="evidence" value="ECO:0007669"/>
    <property type="project" value="UniProtKB-KW"/>
</dbReference>
<evidence type="ECO:0000313" key="1">
    <source>
        <dbReference type="EMBL" id="RHX83963.1"/>
    </source>
</evidence>
<accession>A0A396YPH1</accession>
<protein>
    <submittedName>
        <fullName evidence="1">Glycosyl hydrolase family 43</fullName>
    </submittedName>
</protein>
<dbReference type="AlphaFoldDB" id="A0A396YPH1"/>
<evidence type="ECO:0000313" key="2">
    <source>
        <dbReference type="Proteomes" id="UP000265798"/>
    </source>
</evidence>
<dbReference type="InterPro" id="IPR023296">
    <property type="entry name" value="Glyco_hydro_beta-prop_sf"/>
</dbReference>
<organism evidence="1 2">
    <name type="scientific">Leptospira stimsonii</name>
    <dbReference type="NCBI Taxonomy" id="2202203"/>
    <lineage>
        <taxon>Bacteria</taxon>
        <taxon>Pseudomonadati</taxon>
        <taxon>Spirochaetota</taxon>
        <taxon>Spirochaetia</taxon>
        <taxon>Leptospirales</taxon>
        <taxon>Leptospiraceae</taxon>
        <taxon>Leptospira</taxon>
    </lineage>
</organism>
<sequence>MKIDDFKKIRWSLFSGNPILKGPKFSPLIADPSLLLSSESPDGKYYLFCHTLFGIHRYESGDGIHWDKGLLLFRHAMRPFIYKENDIFYLLYERYTAFQIVFSWFPFWKWNSRIEIRTSNDLKIWSKPKTILRPEFSWHRNPHFGNSVGNPCLIKIEDRYRLYYSGSLSWIPDCGFCEPTHIGIAEADEIFGPFWSFPNPILSPDHSFRNLASGALKVLKVEDGFIGFENCIYQDAKGSSGSAIFLLFSSDGLEWNFLSPKPILAPSTGWMRSHVYALDVKFDPGSNRWLLYFNARNDWHWTKGEERIGLMYGDL</sequence>
<keyword evidence="1" id="KW-0378">Hydrolase</keyword>
<dbReference type="OrthoDB" id="9801455at2"/>
<dbReference type="Proteomes" id="UP000265798">
    <property type="component" value="Unassembled WGS sequence"/>
</dbReference>
<name>A0A396YPH1_9LEPT</name>
<dbReference type="SUPFAM" id="SSF75005">
    <property type="entry name" value="Arabinanase/levansucrase/invertase"/>
    <property type="match status" value="2"/>
</dbReference>
<dbReference type="Gene3D" id="2.115.10.20">
    <property type="entry name" value="Glycosyl hydrolase domain, family 43"/>
    <property type="match status" value="1"/>
</dbReference>
<comment type="caution">
    <text evidence="1">The sequence shown here is derived from an EMBL/GenBank/DDBJ whole genome shotgun (WGS) entry which is preliminary data.</text>
</comment>
<dbReference type="EMBL" id="QHCT01000015">
    <property type="protein sequence ID" value="RHX83963.1"/>
    <property type="molecule type" value="Genomic_DNA"/>
</dbReference>
<gene>
    <name evidence="1" type="ORF">DLM75_23405</name>
</gene>
<dbReference type="RefSeq" id="WP_118970932.1">
    <property type="nucleotide sequence ID" value="NZ_QHCT01000015.1"/>
</dbReference>
<proteinExistence type="predicted"/>
<reference evidence="2" key="1">
    <citation type="submission" date="2018-05" db="EMBL/GenBank/DDBJ databases">
        <title>Leptospira yasudae sp. nov. and Leptospira stimsonii sp. nov., two pathogenic species of the genus Leptospira isolated from environmental sources.</title>
        <authorList>
            <person name="Casanovas-Massana A."/>
            <person name="Hamond C."/>
            <person name="Santos L.A."/>
            <person name="Hacker K.P."/>
            <person name="Balassiano I."/>
            <person name="Medeiros M.A."/>
            <person name="Reis M.G."/>
            <person name="Ko A.I."/>
            <person name="Wunder E.A."/>
        </authorList>
    </citation>
    <scope>NUCLEOTIDE SEQUENCE [LARGE SCALE GENOMIC DNA]</scope>
    <source>
        <strain evidence="2">Yale</strain>
    </source>
</reference>